<evidence type="ECO:0000313" key="2">
    <source>
        <dbReference type="Proteomes" id="UP000502608"/>
    </source>
</evidence>
<name>A0A6G9QH53_9GAMM</name>
<organism evidence="1 2">
    <name type="scientific">Shewanella aestuarii</name>
    <dbReference type="NCBI Taxonomy" id="1028752"/>
    <lineage>
        <taxon>Bacteria</taxon>
        <taxon>Pseudomonadati</taxon>
        <taxon>Pseudomonadota</taxon>
        <taxon>Gammaproteobacteria</taxon>
        <taxon>Alteromonadales</taxon>
        <taxon>Shewanellaceae</taxon>
        <taxon>Shewanella</taxon>
    </lineage>
</organism>
<proteinExistence type="predicted"/>
<evidence type="ECO:0008006" key="3">
    <source>
        <dbReference type="Google" id="ProtNLM"/>
    </source>
</evidence>
<sequence>MNSERRSIGRLFLGYLIKVDMSVFSFLRRFSLIGLVIAPAVLSHTAENHAVLLGEFADNSIDVTDMQPMAVLKMLQQNSPQPLIFTYQQMSMSRSWFELAKIDNSCMYNKVKTPERQRLAYFSHYPITLYPPLRLIIRAEDADKFSDTFDISSITALQNKRFAVASNRAYGEVIDKQLAQKQDLIFFRDGSDSVDKLINMLEMNRIDGFIEYADAVSARLKSTRKQFEFKGIAIQGVQKPSPGYMVCTKTPTGKHLISTIDKAMSSKDFQRGLLDVHREFASVDDKSLLESELKAIFNL</sequence>
<gene>
    <name evidence="1" type="ORF">HBH39_04555</name>
</gene>
<dbReference type="SUPFAM" id="SSF53850">
    <property type="entry name" value="Periplasmic binding protein-like II"/>
    <property type="match status" value="1"/>
</dbReference>
<evidence type="ECO:0000313" key="1">
    <source>
        <dbReference type="EMBL" id="QIR13860.1"/>
    </source>
</evidence>
<dbReference type="KEGG" id="saes:HBH39_04555"/>
<dbReference type="Proteomes" id="UP000502608">
    <property type="component" value="Chromosome"/>
</dbReference>
<dbReference type="AlphaFoldDB" id="A0A6G9QH53"/>
<dbReference type="Gene3D" id="3.40.190.10">
    <property type="entry name" value="Periplasmic binding protein-like II"/>
    <property type="match status" value="2"/>
</dbReference>
<dbReference type="RefSeq" id="WP_167676010.1">
    <property type="nucleotide sequence ID" value="NZ_CP050313.1"/>
</dbReference>
<reference evidence="1 2" key="1">
    <citation type="submission" date="2020-03" db="EMBL/GenBank/DDBJ databases">
        <title>Complete genome sequence of Shewanella sp.</title>
        <authorList>
            <person name="Kim Y.-S."/>
            <person name="Kim S.-J."/>
            <person name="Jung H.-K."/>
            <person name="Kim K.-H."/>
        </authorList>
    </citation>
    <scope>NUCLEOTIDE SEQUENCE [LARGE SCALE GENOMIC DNA]</scope>
    <source>
        <strain evidence="1 2">PN3F2</strain>
    </source>
</reference>
<accession>A0A6G9QH53</accession>
<keyword evidence="2" id="KW-1185">Reference proteome</keyword>
<protein>
    <recommendedName>
        <fullName evidence="3">Transporter substrate-binding domain-containing protein</fullName>
    </recommendedName>
</protein>
<dbReference type="EMBL" id="CP050313">
    <property type="protein sequence ID" value="QIR13860.1"/>
    <property type="molecule type" value="Genomic_DNA"/>
</dbReference>